<evidence type="ECO:0000256" key="9">
    <source>
        <dbReference type="ARBA" id="ARBA00023295"/>
    </source>
</evidence>
<dbReference type="InterPro" id="IPR017853">
    <property type="entry name" value="GH"/>
</dbReference>
<dbReference type="PIRSF" id="PIRSF006337">
    <property type="entry name" value="Trehalose_TreZ"/>
    <property type="match status" value="1"/>
</dbReference>
<dbReference type="InterPro" id="IPR004193">
    <property type="entry name" value="Glyco_hydro_13_N"/>
</dbReference>
<dbReference type="Gene3D" id="1.10.10.760">
    <property type="entry name" value="E-set domains of sugar-utilizing enzymes"/>
    <property type="match status" value="1"/>
</dbReference>
<dbReference type="Pfam" id="PF11941">
    <property type="entry name" value="DUF3459"/>
    <property type="match status" value="1"/>
</dbReference>
<evidence type="ECO:0000256" key="13">
    <source>
        <dbReference type="NCBIfam" id="TIGR02402"/>
    </source>
</evidence>
<dbReference type="Pfam" id="PF00128">
    <property type="entry name" value="Alpha-amylase"/>
    <property type="match status" value="1"/>
</dbReference>
<keyword evidence="7 14" id="KW-0378">Hydrolase</keyword>
<evidence type="ECO:0000256" key="10">
    <source>
        <dbReference type="ARBA" id="ARBA00032057"/>
    </source>
</evidence>
<keyword evidence="9 14" id="KW-0326">Glycosidase</keyword>
<dbReference type="InterPro" id="IPR006047">
    <property type="entry name" value="GH13_cat_dom"/>
</dbReference>
<dbReference type="NCBIfam" id="TIGR02402">
    <property type="entry name" value="trehalose_TreZ"/>
    <property type="match status" value="1"/>
</dbReference>
<dbReference type="InterPro" id="IPR022567">
    <property type="entry name" value="DUF3459"/>
</dbReference>
<evidence type="ECO:0000313" key="17">
    <source>
        <dbReference type="Proteomes" id="UP001595640"/>
    </source>
</evidence>
<evidence type="ECO:0000256" key="4">
    <source>
        <dbReference type="ARBA" id="ARBA00012268"/>
    </source>
</evidence>
<dbReference type="Gene3D" id="3.20.20.80">
    <property type="entry name" value="Glycosidases"/>
    <property type="match status" value="1"/>
</dbReference>
<comment type="pathway">
    <text evidence="2 14">Glycan biosynthesis; trehalose biosynthesis.</text>
</comment>
<evidence type="ECO:0000259" key="15">
    <source>
        <dbReference type="SMART" id="SM00642"/>
    </source>
</evidence>
<evidence type="ECO:0000256" key="3">
    <source>
        <dbReference type="ARBA" id="ARBA00008061"/>
    </source>
</evidence>
<dbReference type="Pfam" id="PF02922">
    <property type="entry name" value="CBM_48"/>
    <property type="match status" value="1"/>
</dbReference>
<dbReference type="InterPro" id="IPR044901">
    <property type="entry name" value="Trehalose_TreZ_E-set_sf"/>
</dbReference>
<dbReference type="InterPro" id="IPR014756">
    <property type="entry name" value="Ig_E-set"/>
</dbReference>
<evidence type="ECO:0000256" key="2">
    <source>
        <dbReference type="ARBA" id="ARBA00005199"/>
    </source>
</evidence>
<dbReference type="GO" id="GO:0033942">
    <property type="term" value="F:4-alpha-D-(1-&gt;4)-alpha-D-glucanotrehalose trehalohydrolase activity"/>
    <property type="evidence" value="ECO:0007669"/>
    <property type="project" value="UniProtKB-EC"/>
</dbReference>
<dbReference type="SUPFAM" id="SSF81296">
    <property type="entry name" value="E set domains"/>
    <property type="match status" value="1"/>
</dbReference>
<comment type="caution">
    <text evidence="16">The sequence shown here is derived from an EMBL/GenBank/DDBJ whole genome shotgun (WGS) entry which is preliminary data.</text>
</comment>
<dbReference type="EC" id="3.2.1.141" evidence="4 13"/>
<dbReference type="CDD" id="cd02853">
    <property type="entry name" value="E_set_MTHase_like_N"/>
    <property type="match status" value="1"/>
</dbReference>
<evidence type="ECO:0000256" key="7">
    <source>
        <dbReference type="ARBA" id="ARBA00022801"/>
    </source>
</evidence>
<feature type="domain" description="Glycosyl hydrolase family 13 catalytic" evidence="15">
    <location>
        <begin position="101"/>
        <end position="467"/>
    </location>
</feature>
<accession>A0ABV7M271</accession>
<reference evidence="17" key="1">
    <citation type="journal article" date="2019" name="Int. J. Syst. Evol. Microbiol.">
        <title>The Global Catalogue of Microorganisms (GCM) 10K type strain sequencing project: providing services to taxonomists for standard genome sequencing and annotation.</title>
        <authorList>
            <consortium name="The Broad Institute Genomics Platform"/>
            <consortium name="The Broad Institute Genome Sequencing Center for Infectious Disease"/>
            <person name="Wu L."/>
            <person name="Ma J."/>
        </authorList>
    </citation>
    <scope>NUCLEOTIDE SEQUENCE [LARGE SCALE GENOMIC DNA]</scope>
    <source>
        <strain evidence="17">KCTC 12847</strain>
    </source>
</reference>
<dbReference type="PANTHER" id="PTHR43651">
    <property type="entry name" value="1,4-ALPHA-GLUCAN-BRANCHING ENZYME"/>
    <property type="match status" value="1"/>
</dbReference>
<evidence type="ECO:0000256" key="5">
    <source>
        <dbReference type="ARBA" id="ARBA00015938"/>
    </source>
</evidence>
<dbReference type="RefSeq" id="WP_019020359.1">
    <property type="nucleotide sequence ID" value="NZ_BMXD01000009.1"/>
</dbReference>
<dbReference type="Gene3D" id="2.60.40.10">
    <property type="entry name" value="Immunoglobulins"/>
    <property type="match status" value="1"/>
</dbReference>
<dbReference type="SMART" id="SM00642">
    <property type="entry name" value="Aamy"/>
    <property type="match status" value="1"/>
</dbReference>
<evidence type="ECO:0000313" key="16">
    <source>
        <dbReference type="EMBL" id="MFC3292691.1"/>
    </source>
</evidence>
<dbReference type="InterPro" id="IPR013783">
    <property type="entry name" value="Ig-like_fold"/>
</dbReference>
<comment type="subcellular location">
    <subcellularLocation>
        <location evidence="1">Cytoplasm</location>
    </subcellularLocation>
</comment>
<evidence type="ECO:0000256" key="11">
    <source>
        <dbReference type="ARBA" id="ARBA00033284"/>
    </source>
</evidence>
<evidence type="ECO:0000256" key="8">
    <source>
        <dbReference type="ARBA" id="ARBA00023277"/>
    </source>
</evidence>
<keyword evidence="8" id="KW-0119">Carbohydrate metabolism</keyword>
<gene>
    <name evidence="16" type="primary">treZ</name>
    <name evidence="16" type="ORF">ACFOEI_11495</name>
</gene>
<organism evidence="16 17">
    <name type="scientific">Modicisalibacter luteus</name>
    <dbReference type="NCBI Taxonomy" id="453962"/>
    <lineage>
        <taxon>Bacteria</taxon>
        <taxon>Pseudomonadati</taxon>
        <taxon>Pseudomonadota</taxon>
        <taxon>Gammaproteobacteria</taxon>
        <taxon>Oceanospirillales</taxon>
        <taxon>Halomonadaceae</taxon>
        <taxon>Modicisalibacter</taxon>
    </lineage>
</organism>
<proteinExistence type="inferred from homology"/>
<comment type="similarity">
    <text evidence="3 14">Belongs to the glycosyl hydrolase 13 family.</text>
</comment>
<evidence type="ECO:0000256" key="6">
    <source>
        <dbReference type="ARBA" id="ARBA00022490"/>
    </source>
</evidence>
<dbReference type="Proteomes" id="UP001595640">
    <property type="component" value="Unassembled WGS sequence"/>
</dbReference>
<dbReference type="InterPro" id="IPR012768">
    <property type="entry name" value="Trehalose_TreZ"/>
</dbReference>
<sequence>MTDELRQAAFTPTYGAHLIDTERTRFVLWAPSARAVHVEVEGQPSQPMQATRDGNYEAEVGCGHGARYRYRVFGADDEEGTLVPDPASRAQDGDIDGPSLVVDPQRYCWRHSEWKGRPWHETVLYELHIGTLGGFDGVREKLAYLAELGVTAIELMPVSEFPGGRNWGYDGVLPYAVEASYGSPDDMKALIDEAHAHGLMVFLDVVYNHFGPDGNYLATYADAFFRDDLQTPWGPSIDFREPPVRRYFIDNALMWLQEYRLDGLRFDAVHAISERDFLVEMAREIRSHIDPQRHVHLVLENEGNNASLLDADHYTAQWNDDWHNVMHVLLTGEHEAYYSDFVEDATAKLVRCLSEGFIYQGERSRHGHVRGEPSAHLPTSAFVIFLQNHDQTGNRALGERLSLLADPDALVAAEVLLLLSPMMPLLFMGEEWGSTRPFLFFTEHRDELADAVREGRRSEFADFSAFRDEATRSRIPDPNAPQTFEDSIPDYELRNTQPHDDWLNRTRTLLNLRHHEIVPRLLGTQALGAEALDDKAVVARWRLGDGSRLTIAVNLSRNNVSAHGLAGGRCLFESRPGVANGVAEGHLLHHGAAAWLNTDMNEVTA</sequence>
<keyword evidence="17" id="KW-1185">Reference proteome</keyword>
<protein>
    <recommendedName>
        <fullName evidence="5 13">Malto-oligosyltrehalose trehalohydrolase</fullName>
        <shortName evidence="14">MTHase</shortName>
        <ecNumber evidence="4 13">3.2.1.141</ecNumber>
    </recommendedName>
    <alternativeName>
        <fullName evidence="11 14">4-alpha-D-((1-&gt;4)-alpha-D-glucano)trehalose trehalohydrolase</fullName>
    </alternativeName>
    <alternativeName>
        <fullName evidence="10 14">Maltooligosyl trehalose trehalohydrolase</fullName>
    </alternativeName>
</protein>
<evidence type="ECO:0000256" key="12">
    <source>
        <dbReference type="ARBA" id="ARBA00034013"/>
    </source>
</evidence>
<dbReference type="CDD" id="cd11325">
    <property type="entry name" value="AmyAc_GTHase"/>
    <property type="match status" value="1"/>
</dbReference>
<comment type="catalytic activity">
    <reaction evidence="12 14">
        <text>hydrolysis of (1-&gt;4)-alpha-D-glucosidic linkage in 4-alpha-D-[(1-&gt;4)-alpha-D-glucanosyl]n trehalose to yield trehalose and (1-&gt;4)-alpha-D-glucan.</text>
        <dbReference type="EC" id="3.2.1.141"/>
    </reaction>
</comment>
<evidence type="ECO:0000256" key="14">
    <source>
        <dbReference type="PIRNR" id="PIRNR006337"/>
    </source>
</evidence>
<name>A0ABV7M271_9GAMM</name>
<keyword evidence="6" id="KW-0963">Cytoplasm</keyword>
<dbReference type="EMBL" id="JBHRUH010000016">
    <property type="protein sequence ID" value="MFC3292691.1"/>
    <property type="molecule type" value="Genomic_DNA"/>
</dbReference>
<dbReference type="SUPFAM" id="SSF51445">
    <property type="entry name" value="(Trans)glycosidases"/>
    <property type="match status" value="1"/>
</dbReference>
<evidence type="ECO:0000256" key="1">
    <source>
        <dbReference type="ARBA" id="ARBA00004496"/>
    </source>
</evidence>
<dbReference type="PANTHER" id="PTHR43651:SF11">
    <property type="entry name" value="MALTO-OLIGOSYLTREHALOSE TREHALOHYDROLASE"/>
    <property type="match status" value="1"/>
</dbReference>